<evidence type="ECO:0000259" key="3">
    <source>
        <dbReference type="PROSITE" id="PS50059"/>
    </source>
</evidence>
<keyword evidence="1" id="KW-0677">Repeat</keyword>
<dbReference type="Pfam" id="PF00254">
    <property type="entry name" value="FKBP_C"/>
    <property type="match status" value="2"/>
</dbReference>
<dbReference type="InterPro" id="IPR001179">
    <property type="entry name" value="PPIase_FKBP_dom"/>
</dbReference>
<feature type="domain" description="PPIase FKBP-type" evidence="3">
    <location>
        <begin position="1"/>
        <end position="74"/>
    </location>
</feature>
<dbReference type="EC" id="5.2.1.8" evidence="2"/>
<dbReference type="InterPro" id="IPR051989">
    <property type="entry name" value="FKBP-like_isomerase"/>
</dbReference>
<dbReference type="PROSITE" id="PS50059">
    <property type="entry name" value="FKBP_PPIASE"/>
    <property type="match status" value="2"/>
</dbReference>
<evidence type="ECO:0000313" key="5">
    <source>
        <dbReference type="WBParaSite" id="ACRNAN_Path_225.g837.t2"/>
    </source>
</evidence>
<dbReference type="Gene3D" id="3.10.50.40">
    <property type="match status" value="2"/>
</dbReference>
<protein>
    <recommendedName>
        <fullName evidence="2">peptidylprolyl isomerase</fullName>
        <ecNumber evidence="2">5.2.1.8</ecNumber>
    </recommendedName>
</protein>
<feature type="domain" description="PPIase FKBP-type" evidence="3">
    <location>
        <begin position="107"/>
        <end position="195"/>
    </location>
</feature>
<dbReference type="GO" id="GO:0003755">
    <property type="term" value="F:peptidyl-prolyl cis-trans isomerase activity"/>
    <property type="evidence" value="ECO:0007669"/>
    <property type="project" value="UniProtKB-KW"/>
</dbReference>
<dbReference type="InterPro" id="IPR046357">
    <property type="entry name" value="PPIase_dom_sf"/>
</dbReference>
<evidence type="ECO:0000256" key="2">
    <source>
        <dbReference type="PROSITE-ProRule" id="PRU00277"/>
    </source>
</evidence>
<dbReference type="WBParaSite" id="ACRNAN_Path_225.g837.t2">
    <property type="protein sequence ID" value="ACRNAN_Path_225.g837.t2"/>
    <property type="gene ID" value="ACRNAN_Path_225.g837"/>
</dbReference>
<sequence length="200" mass="22755">MRRVMYVVRILGMKRRYTFKLGTGHVIEGMDRAMTGMCIGEKRKIVIPPNLGFKDGHKQAGETLYYVVQLVDLFRAVPGLKWVEDDGLSIEVVHKIDEDECIKSAPGDTIHQQYNLQLADSTWIDSSFDRKEPYIFRLGAKKVIEGIDRAMTNMCEGEHRKVIVPPHLGYGLEGSPPKIPGNATLHFYIILEKLIKKDEL</sequence>
<keyword evidence="2" id="KW-0413">Isomerase</keyword>
<dbReference type="GO" id="GO:0005783">
    <property type="term" value="C:endoplasmic reticulum"/>
    <property type="evidence" value="ECO:0007669"/>
    <property type="project" value="TreeGrafter"/>
</dbReference>
<reference evidence="5" key="1">
    <citation type="submission" date="2022-11" db="UniProtKB">
        <authorList>
            <consortium name="WormBaseParasite"/>
        </authorList>
    </citation>
    <scope>IDENTIFICATION</scope>
</reference>
<dbReference type="PANTHER" id="PTHR46046:SF5">
    <property type="entry name" value="PEPTIDYLPROLYL ISOMERASE"/>
    <property type="match status" value="1"/>
</dbReference>
<evidence type="ECO:0000313" key="4">
    <source>
        <dbReference type="Proteomes" id="UP000887540"/>
    </source>
</evidence>
<keyword evidence="4" id="KW-1185">Reference proteome</keyword>
<dbReference type="AlphaFoldDB" id="A0A914C3S2"/>
<organism evidence="4 5">
    <name type="scientific">Acrobeloides nanus</name>
    <dbReference type="NCBI Taxonomy" id="290746"/>
    <lineage>
        <taxon>Eukaryota</taxon>
        <taxon>Metazoa</taxon>
        <taxon>Ecdysozoa</taxon>
        <taxon>Nematoda</taxon>
        <taxon>Chromadorea</taxon>
        <taxon>Rhabditida</taxon>
        <taxon>Tylenchina</taxon>
        <taxon>Cephalobomorpha</taxon>
        <taxon>Cephaloboidea</taxon>
        <taxon>Cephalobidae</taxon>
        <taxon>Acrobeloides</taxon>
    </lineage>
</organism>
<accession>A0A914C3S2</accession>
<dbReference type="Proteomes" id="UP000887540">
    <property type="component" value="Unplaced"/>
</dbReference>
<name>A0A914C3S2_9BILA</name>
<dbReference type="SUPFAM" id="SSF54534">
    <property type="entry name" value="FKBP-like"/>
    <property type="match status" value="2"/>
</dbReference>
<comment type="catalytic activity">
    <reaction evidence="2">
        <text>[protein]-peptidylproline (omega=180) = [protein]-peptidylproline (omega=0)</text>
        <dbReference type="Rhea" id="RHEA:16237"/>
        <dbReference type="Rhea" id="RHEA-COMP:10747"/>
        <dbReference type="Rhea" id="RHEA-COMP:10748"/>
        <dbReference type="ChEBI" id="CHEBI:83833"/>
        <dbReference type="ChEBI" id="CHEBI:83834"/>
        <dbReference type="EC" id="5.2.1.8"/>
    </reaction>
</comment>
<evidence type="ECO:0000256" key="1">
    <source>
        <dbReference type="ARBA" id="ARBA00022737"/>
    </source>
</evidence>
<dbReference type="PANTHER" id="PTHR46046">
    <property type="entry name" value="PEPTIDYLPROLYL ISOMERASE"/>
    <property type="match status" value="1"/>
</dbReference>
<proteinExistence type="predicted"/>
<keyword evidence="2" id="KW-0697">Rotamase</keyword>